<protein>
    <recommendedName>
        <fullName evidence="3">SMI1/KNR4 family protein</fullName>
    </recommendedName>
</protein>
<keyword evidence="2" id="KW-1185">Reference proteome</keyword>
<sequence length="152" mass="15844">MPPEPGGGPDAERMRGLAALRHVDARQLVDELTGPVPRPGLRLADAALLPDPEHPLTAGLLRELGGCARTWAEGRLPAGVLRRSWPGPGGTRVLRVSASWWSVVGRHPGGPVLALVDGDPCLYDLAGAVGVDGLLSLLAEEQAPRRTPGDPG</sequence>
<proteinExistence type="predicted"/>
<dbReference type="Proteomes" id="UP001592531">
    <property type="component" value="Unassembled WGS sequence"/>
</dbReference>
<dbReference type="EMBL" id="JBHFAB010000002">
    <property type="protein sequence ID" value="MFC1415680.1"/>
    <property type="molecule type" value="Genomic_DNA"/>
</dbReference>
<organism evidence="1 2">
    <name type="scientific">Streptacidiphilus cavernicola</name>
    <dbReference type="NCBI Taxonomy" id="3342716"/>
    <lineage>
        <taxon>Bacteria</taxon>
        <taxon>Bacillati</taxon>
        <taxon>Actinomycetota</taxon>
        <taxon>Actinomycetes</taxon>
        <taxon>Kitasatosporales</taxon>
        <taxon>Streptomycetaceae</taxon>
        <taxon>Streptacidiphilus</taxon>
    </lineage>
</organism>
<reference evidence="1 2" key="1">
    <citation type="submission" date="2024-09" db="EMBL/GenBank/DDBJ databases">
        <authorList>
            <person name="Lee S.D."/>
        </authorList>
    </citation>
    <scope>NUCLEOTIDE SEQUENCE [LARGE SCALE GENOMIC DNA]</scope>
    <source>
        <strain evidence="1 2">N8-3</strain>
    </source>
</reference>
<dbReference type="RefSeq" id="WP_380531801.1">
    <property type="nucleotide sequence ID" value="NZ_JBHFAB010000002.1"/>
</dbReference>
<name>A0ABV6VPK6_9ACTN</name>
<comment type="caution">
    <text evidence="1">The sequence shown here is derived from an EMBL/GenBank/DDBJ whole genome shotgun (WGS) entry which is preliminary data.</text>
</comment>
<evidence type="ECO:0008006" key="3">
    <source>
        <dbReference type="Google" id="ProtNLM"/>
    </source>
</evidence>
<evidence type="ECO:0000313" key="2">
    <source>
        <dbReference type="Proteomes" id="UP001592531"/>
    </source>
</evidence>
<accession>A0ABV6VPK6</accession>
<gene>
    <name evidence="1" type="ORF">ACEZDE_03340</name>
</gene>
<evidence type="ECO:0000313" key="1">
    <source>
        <dbReference type="EMBL" id="MFC1415680.1"/>
    </source>
</evidence>